<evidence type="ECO:0000313" key="2">
    <source>
        <dbReference type="EMBL" id="SFT18129.1"/>
    </source>
</evidence>
<keyword evidence="3" id="KW-1185">Reference proteome</keyword>
<accession>A0A1I6VWS1</accession>
<proteinExistence type="predicted"/>
<gene>
    <name evidence="2" type="ORF">SAMN05444716_110134</name>
</gene>
<protein>
    <submittedName>
        <fullName evidence="2">Uncharacterized protein</fullName>
    </submittedName>
</protein>
<organism evidence="2 3">
    <name type="scientific">Streptomyces harbinensis</name>
    <dbReference type="NCBI Taxonomy" id="1176198"/>
    <lineage>
        <taxon>Bacteria</taxon>
        <taxon>Bacillati</taxon>
        <taxon>Actinomycetota</taxon>
        <taxon>Actinomycetes</taxon>
        <taxon>Kitasatosporales</taxon>
        <taxon>Streptomycetaceae</taxon>
        <taxon>Streptomyces</taxon>
    </lineage>
</organism>
<reference evidence="3" key="1">
    <citation type="submission" date="2016-10" db="EMBL/GenBank/DDBJ databases">
        <authorList>
            <person name="Varghese N."/>
            <person name="Submissions S."/>
        </authorList>
    </citation>
    <scope>NUCLEOTIDE SEQUENCE [LARGE SCALE GENOMIC DNA]</scope>
    <source>
        <strain evidence="3">CGMCC 4.7047</strain>
    </source>
</reference>
<dbReference type="RefSeq" id="WP_093844272.1">
    <property type="nucleotide sequence ID" value="NZ_FPAB01000010.1"/>
</dbReference>
<name>A0A1I6VWS1_9ACTN</name>
<evidence type="ECO:0000256" key="1">
    <source>
        <dbReference type="SAM" id="MobiDB-lite"/>
    </source>
</evidence>
<evidence type="ECO:0000313" key="3">
    <source>
        <dbReference type="Proteomes" id="UP000198873"/>
    </source>
</evidence>
<dbReference type="EMBL" id="FPAB01000010">
    <property type="protein sequence ID" value="SFT18129.1"/>
    <property type="molecule type" value="Genomic_DNA"/>
</dbReference>
<sequence>MPDETGSAPDLIVSPEALGAFRGRLDDLLTRTRSAGLTPSLMAELRLDQYNFGGLIPGMTQISHEFQSATHRLEAFIRIQQDLIEALGIATLISQHGYENVEAENRERLQQIMARLAEDYTPPPPITDQDLHGPPGITPLR</sequence>
<feature type="region of interest" description="Disordered" evidence="1">
    <location>
        <begin position="119"/>
        <end position="141"/>
    </location>
</feature>
<dbReference type="STRING" id="1176198.SAMN05444716_110134"/>
<dbReference type="Proteomes" id="UP000198873">
    <property type="component" value="Unassembled WGS sequence"/>
</dbReference>
<dbReference type="AlphaFoldDB" id="A0A1I6VWS1"/>